<dbReference type="Pfam" id="PF13177">
    <property type="entry name" value="DNA_pol3_delta2"/>
    <property type="match status" value="1"/>
</dbReference>
<dbReference type="STRING" id="1802440.A2569_03140"/>
<reference evidence="1 2" key="1">
    <citation type="journal article" date="2016" name="Nat. Commun.">
        <title>Thousands of microbial genomes shed light on interconnected biogeochemical processes in an aquifer system.</title>
        <authorList>
            <person name="Anantharaman K."/>
            <person name="Brown C.T."/>
            <person name="Hug L.A."/>
            <person name="Sharon I."/>
            <person name="Castelle C.J."/>
            <person name="Probst A.J."/>
            <person name="Thomas B.C."/>
            <person name="Singh A."/>
            <person name="Wilkins M.J."/>
            <person name="Karaoz U."/>
            <person name="Brodie E.L."/>
            <person name="Williams K.H."/>
            <person name="Hubbard S.S."/>
            <person name="Banfield J.F."/>
        </authorList>
    </citation>
    <scope>NUCLEOTIDE SEQUENCE [LARGE SCALE GENOMIC DNA]</scope>
</reference>
<evidence type="ECO:0008006" key="3">
    <source>
        <dbReference type="Google" id="ProtNLM"/>
    </source>
</evidence>
<accession>A0A1G2QII7</accession>
<protein>
    <recommendedName>
        <fullName evidence="3">DNA polymerase III delta N-terminal domain-containing protein</fullName>
    </recommendedName>
</protein>
<dbReference type="EMBL" id="MHTL01000014">
    <property type="protein sequence ID" value="OHA60410.1"/>
    <property type="molecule type" value="Genomic_DNA"/>
</dbReference>
<evidence type="ECO:0000313" key="2">
    <source>
        <dbReference type="Proteomes" id="UP000177090"/>
    </source>
</evidence>
<dbReference type="AlphaFoldDB" id="A0A1G2QII7"/>
<evidence type="ECO:0000313" key="1">
    <source>
        <dbReference type="EMBL" id="OHA60410.1"/>
    </source>
</evidence>
<name>A0A1G2QII7_9BACT</name>
<comment type="caution">
    <text evidence="1">The sequence shown here is derived from an EMBL/GenBank/DDBJ whole genome shotgun (WGS) entry which is preliminary data.</text>
</comment>
<dbReference type="Gene3D" id="3.40.50.300">
    <property type="entry name" value="P-loop containing nucleotide triphosphate hydrolases"/>
    <property type="match status" value="1"/>
</dbReference>
<sequence length="194" mass="22038">MKHDALLSYIATHPHHAYIVRGAFPEATLALRDCYLVERDVLRIEDVRFLRASASRINESSSIILLRAQAILVEAQHALLKALEEPVEGLIYLIHVRTAHSLLSTLISRCCVIDMSDPCVNPEIENFLSFSLRRRMDYIAQAVESEGHGDAYALLENLLRERKTQTLLTAYRAVSRHPLGLRQILEHFALTLKN</sequence>
<dbReference type="Proteomes" id="UP000177090">
    <property type="component" value="Unassembled WGS sequence"/>
</dbReference>
<organism evidence="1 2">
    <name type="scientific">Candidatus Vogelbacteria bacterium RIFOXYD1_FULL_51_18</name>
    <dbReference type="NCBI Taxonomy" id="1802440"/>
    <lineage>
        <taxon>Bacteria</taxon>
        <taxon>Candidatus Vogeliibacteriota</taxon>
    </lineage>
</organism>
<gene>
    <name evidence="1" type="ORF">A2569_03140</name>
</gene>
<proteinExistence type="predicted"/>
<dbReference type="SUPFAM" id="SSF52540">
    <property type="entry name" value="P-loop containing nucleoside triphosphate hydrolases"/>
    <property type="match status" value="1"/>
</dbReference>
<dbReference type="InterPro" id="IPR027417">
    <property type="entry name" value="P-loop_NTPase"/>
</dbReference>